<evidence type="ECO:0000313" key="1">
    <source>
        <dbReference type="EMBL" id="KAF6208975.1"/>
    </source>
</evidence>
<dbReference type="EMBL" id="WIXP02000006">
    <property type="protein sequence ID" value="KAF6208975.1"/>
    <property type="molecule type" value="Genomic_DNA"/>
</dbReference>
<accession>A0A8S9XN10</accession>
<dbReference type="Proteomes" id="UP000466442">
    <property type="component" value="Unassembled WGS sequence"/>
</dbReference>
<sequence>MSPLPHLPDLLLYVRVIGEFSQYRSKSTYFSEEAHFKYSCFTYNAVRVILFRNRFLVSTLYSILATGCL</sequence>
<keyword evidence="2" id="KW-1185">Reference proteome</keyword>
<protein>
    <submittedName>
        <fullName evidence="1">Uncharacterized protein</fullName>
    </submittedName>
</protein>
<organism evidence="1 2">
    <name type="scientific">Apolygus lucorum</name>
    <name type="common">Small green plant bug</name>
    <name type="synonym">Lygocoris lucorum</name>
    <dbReference type="NCBI Taxonomy" id="248454"/>
    <lineage>
        <taxon>Eukaryota</taxon>
        <taxon>Metazoa</taxon>
        <taxon>Ecdysozoa</taxon>
        <taxon>Arthropoda</taxon>
        <taxon>Hexapoda</taxon>
        <taxon>Insecta</taxon>
        <taxon>Pterygota</taxon>
        <taxon>Neoptera</taxon>
        <taxon>Paraneoptera</taxon>
        <taxon>Hemiptera</taxon>
        <taxon>Heteroptera</taxon>
        <taxon>Panheteroptera</taxon>
        <taxon>Cimicomorpha</taxon>
        <taxon>Miridae</taxon>
        <taxon>Mirini</taxon>
        <taxon>Apolygus</taxon>
    </lineage>
</organism>
<gene>
    <name evidence="1" type="ORF">GE061_014718</name>
</gene>
<comment type="caution">
    <text evidence="1">The sequence shown here is derived from an EMBL/GenBank/DDBJ whole genome shotgun (WGS) entry which is preliminary data.</text>
</comment>
<reference evidence="1" key="1">
    <citation type="journal article" date="2021" name="Mol. Ecol. Resour.">
        <title>Apolygus lucorum genome provides insights into omnivorousness and mesophyll feeding.</title>
        <authorList>
            <person name="Liu Y."/>
            <person name="Liu H."/>
            <person name="Wang H."/>
            <person name="Huang T."/>
            <person name="Liu B."/>
            <person name="Yang B."/>
            <person name="Yin L."/>
            <person name="Li B."/>
            <person name="Zhang Y."/>
            <person name="Zhang S."/>
            <person name="Jiang F."/>
            <person name="Zhang X."/>
            <person name="Ren Y."/>
            <person name="Wang B."/>
            <person name="Wang S."/>
            <person name="Lu Y."/>
            <person name="Wu K."/>
            <person name="Fan W."/>
            <person name="Wang G."/>
        </authorList>
    </citation>
    <scope>NUCLEOTIDE SEQUENCE</scope>
    <source>
        <strain evidence="1">12Hb</strain>
    </source>
</reference>
<evidence type="ECO:0000313" key="2">
    <source>
        <dbReference type="Proteomes" id="UP000466442"/>
    </source>
</evidence>
<dbReference type="AlphaFoldDB" id="A0A8S9XN10"/>
<proteinExistence type="predicted"/>
<name>A0A8S9XN10_APOLU</name>